<evidence type="ECO:0000313" key="6">
    <source>
        <dbReference type="Proteomes" id="UP000426265"/>
    </source>
</evidence>
<feature type="region of interest" description="Disordered" evidence="3">
    <location>
        <begin position="1169"/>
        <end position="1213"/>
    </location>
</feature>
<feature type="region of interest" description="Disordered" evidence="3">
    <location>
        <begin position="2006"/>
        <end position="2026"/>
    </location>
</feature>
<evidence type="ECO:0000256" key="1">
    <source>
        <dbReference type="ARBA" id="ARBA00022614"/>
    </source>
</evidence>
<dbReference type="InterPro" id="IPR003591">
    <property type="entry name" value="Leu-rich_rpt_typical-subtyp"/>
</dbReference>
<dbReference type="PANTHER" id="PTHR47186">
    <property type="entry name" value="LEUCINE-RICH REPEAT-CONTAINING PROTEIN 57"/>
    <property type="match status" value="1"/>
</dbReference>
<feature type="compositionally biased region" description="Basic and acidic residues" evidence="3">
    <location>
        <begin position="1171"/>
        <end position="1200"/>
    </location>
</feature>
<dbReference type="InterPro" id="IPR032675">
    <property type="entry name" value="LRR_dom_sf"/>
</dbReference>
<dbReference type="SMART" id="SM00369">
    <property type="entry name" value="LRR_TYP"/>
    <property type="match status" value="4"/>
</dbReference>
<proteinExistence type="predicted"/>
<evidence type="ECO:0000259" key="4">
    <source>
        <dbReference type="SMART" id="SM00382"/>
    </source>
</evidence>
<organism evidence="5 6">
    <name type="scientific">Arabidopsis thaliana</name>
    <name type="common">Mouse-ear cress</name>
    <dbReference type="NCBI Taxonomy" id="3702"/>
    <lineage>
        <taxon>Eukaryota</taxon>
        <taxon>Viridiplantae</taxon>
        <taxon>Streptophyta</taxon>
        <taxon>Embryophyta</taxon>
        <taxon>Tracheophyta</taxon>
        <taxon>Spermatophyta</taxon>
        <taxon>Magnoliopsida</taxon>
        <taxon>eudicotyledons</taxon>
        <taxon>Gunneridae</taxon>
        <taxon>Pentapetalae</taxon>
        <taxon>rosids</taxon>
        <taxon>malvids</taxon>
        <taxon>Brassicales</taxon>
        <taxon>Brassicaceae</taxon>
        <taxon>Camelineae</taxon>
        <taxon>Arabidopsis</taxon>
    </lineage>
</organism>
<feature type="domain" description="AAA+ ATPase" evidence="4">
    <location>
        <begin position="26"/>
        <end position="228"/>
    </location>
</feature>
<dbReference type="PRINTS" id="PR00364">
    <property type="entry name" value="DISEASERSIST"/>
</dbReference>
<keyword evidence="2" id="KW-0677">Repeat</keyword>
<dbReference type="GO" id="GO:0016887">
    <property type="term" value="F:ATP hydrolysis activity"/>
    <property type="evidence" value="ECO:0007669"/>
    <property type="project" value="InterPro"/>
</dbReference>
<feature type="region of interest" description="Disordered" evidence="3">
    <location>
        <begin position="87"/>
        <end position="106"/>
    </location>
</feature>
<evidence type="ECO:0000256" key="3">
    <source>
        <dbReference type="SAM" id="MobiDB-lite"/>
    </source>
</evidence>
<name>A0A654EFP8_ARATH</name>
<dbReference type="Gene3D" id="3.80.10.10">
    <property type="entry name" value="Ribonuclease Inhibitor"/>
    <property type="match status" value="5"/>
</dbReference>
<dbReference type="SUPFAM" id="SSF52058">
    <property type="entry name" value="L domain-like"/>
    <property type="match status" value="2"/>
</dbReference>
<dbReference type="Proteomes" id="UP000426265">
    <property type="component" value="Unassembled WGS sequence"/>
</dbReference>
<evidence type="ECO:0000256" key="2">
    <source>
        <dbReference type="ARBA" id="ARBA00022737"/>
    </source>
</evidence>
<evidence type="ECO:0000313" key="5">
    <source>
        <dbReference type="EMBL" id="VYS48163.1"/>
    </source>
</evidence>
<keyword evidence="1" id="KW-0433">Leucine-rich repeat</keyword>
<dbReference type="InterPro" id="IPR027417">
    <property type="entry name" value="P-loop_NTPase"/>
</dbReference>
<sequence>MGSHRRYWDPVEVACRKIMVSFKTDNVSKIVLIGEAGIGKTWLARKTSEYATKDGSCHIAIWLNLNKEYDEMSLYKSIASQLSVFPKNKEGDRDDSDEDDSEDEEEQKYRDFMMLKYQIHEELRRKRKEKKYPLLILDDAESVTSEKKVMKDLYLLDFLAPYRPLKILITRRKGEDDSLVVSDGEIKSDGIYELPASLDYHAIDVSQILRDTFTDDYLMILLELLIKDELRKSLQLACGGDDGVFKRRIVEMSMGLPAAVVVLAKSLNCISQKQEKVFKTTFHLLSSFPPDTADCGRATTGTSRRNPILCLAYELLKTYDTVNGSIVDCFWHSLSFFEHCGCVNYQELITHWIIEGYLDPIRSITKAYKDGHAILVELINRGILKIQEDNVVMPEVAMNSLIDLRRHGKSGTSLIGLAKLCGSDMTKGLGKINQVDDIIEAVRATRKGEKIITVLVSGNRLRRETPERFFEKLKDLEILGFFKSTLDHFVPYLVKLVKLRVLVIRDCGLLKDIEELKALKGLHALEVSGASSLKEISDEFFIVMPDLQSLHLSGLQIKSSPSSISQLKKLIRLIIRDCAALEDLPDIQKLEMLESVDVSGARGLRTSFDNTKDEKKNRNFYHLTKLQHLDLSGSQIERLPMFQDSGVATKLRSLTHILLRNCSKLRKLPNLKPLSGLRILDLSGSTSLLKIREVCFEDKKELKTLNLSRTNLSQLATTIEELSNLSELLLRDCTNLEVLPNIQKLTNLEVIDVSGCKKLHTIEGSFEDMRYLREVNLSGTKVETPELPKESKIRCLKRINLADEKQFEGTDWSEVRKAMSTEISEDRSSSDAVFISREISEKDFKEIGEIQLTSGGRMSYPEIAKLEEKEKDQKYSNWPEIDQEMRKETRRYAQQNQEIKDENLCNEIMAFLGINGPQRVLLTGRAGIGKTRLAKKVAEHATKMGFCFLTVCLHLNRKFEDEWSLYENIASQLSVYSDFEETEVYDRDEDEKEEKTTEALLDDLKKKIIDEIMKLVYKLPEKKSELVYKKAKKLSEKKPKKLIEFYNEAEKIVKNLLGYPENQPAEKKAKKFEKNAKKAAEKNVKKQLVNQENQAADRKLKPTVTEKTPTEGQKKDTPYTGNPYLLLILDDEGNKTSEDVVMKDLKLEEFLVDKILKDGKRLKVLVTRRKRDQEPTKHGKEIESPDTLKSKKKNEEHEEANSVSEIVPDVGTDVENKNKEAEIDGRGPSTSGASLTATKCYDTTDFHTTDVSEVLLNSIDETNLRYLFASLTEDWITYKSLLSNMVKNSKNLPAAVVVLAKSLNWIMQSTSDPEKKKDLKVKIDRKIEEVLSSLQSYPSDPGSSSESIINPILHLAYELLETYSHAILDCFWHSLDFFEHCGCVYYRDLITQWILEGYFDPVRSVEKAYQLGHSILMELINRGMLKIQENNVVVPEMAMRNVIDPRRRGHLGRSRLGFSRVYGGDKAKGIGKITQLDDIIKTVQAKKGDKITTILVSGDRLRGVTPKKYFAELGDLEVLGFFEPTLDPFVPAFLNLLKLRVLVIRDCDLLEDIEKLKALIKLNTLEVSGASCLKKISDEFFKAFPKLQSLHLSALQITSSPSSISELNELHCLIIKDCPLLEDLPDIQELVKLEVVDISGALGLQTCFNNRKDSKKKKRKKKSKNKNFYHLTQLQLLDFSESQIDRLPIFQDSPVAAKLYSLTRLLLRDCSKLRRLPSLKPLSVLEVIDVSGCTNLQIVEGSFEDLSYLREVNLFGTKVLTPKLPKETTIHCLKCFTRADGSCFKGNTWSKIKVDIERDRSGEREIKSNEPSASDCTEKRDVSKERLLKVPIDRALYRNTLISLVDSKIPQEVLEINETNKVDEEALANAEFVSFVDCTPTRLTSIFEKAKSVKGCWLRMSFDIKDLFFGVDEERLVLLETLSITNLPSLETITSVGNLENLKYLSLDCCPKVKTIFSEMPRRLQVLNVKHCEKLEKVVEGVEVSNHNYLSLEVENCPNFNNILPSPETKSSDWEIGEASSQDRRS</sequence>
<gene>
    <name evidence="5" type="ORF">AN1_LOCUS3646</name>
</gene>
<dbReference type="Pfam" id="PF13401">
    <property type="entry name" value="AAA_22"/>
    <property type="match status" value="1"/>
</dbReference>
<dbReference type="SMART" id="SM00382">
    <property type="entry name" value="AAA"/>
    <property type="match status" value="2"/>
</dbReference>
<feature type="compositionally biased region" description="Acidic residues" evidence="3">
    <location>
        <begin position="93"/>
        <end position="106"/>
    </location>
</feature>
<dbReference type="PANTHER" id="PTHR47186:SF15">
    <property type="entry name" value="NB-ARC DOMAIN-CONTAINING PROTEIN"/>
    <property type="match status" value="1"/>
</dbReference>
<feature type="compositionally biased region" description="Basic and acidic residues" evidence="3">
    <location>
        <begin position="1108"/>
        <end position="1117"/>
    </location>
</feature>
<dbReference type="InterPro" id="IPR003593">
    <property type="entry name" value="AAA+_ATPase"/>
</dbReference>
<dbReference type="ExpressionAtlas" id="A0A654EFP8">
    <property type="expression patterns" value="baseline and differential"/>
</dbReference>
<dbReference type="InterPro" id="IPR049945">
    <property type="entry name" value="AAA_22"/>
</dbReference>
<dbReference type="EMBL" id="CACRSJ010000104">
    <property type="protein sequence ID" value="VYS48163.1"/>
    <property type="molecule type" value="Genomic_DNA"/>
</dbReference>
<dbReference type="Gene3D" id="3.40.50.300">
    <property type="entry name" value="P-loop containing nucleotide triphosphate hydrolases"/>
    <property type="match status" value="2"/>
</dbReference>
<accession>A0A654EFP8</accession>
<feature type="region of interest" description="Disordered" evidence="3">
    <location>
        <begin position="1088"/>
        <end position="1119"/>
    </location>
</feature>
<feature type="domain" description="AAA+ ATPase" evidence="4">
    <location>
        <begin position="916"/>
        <end position="1156"/>
    </location>
</feature>
<dbReference type="SUPFAM" id="SSF52540">
    <property type="entry name" value="P-loop containing nucleoside triphosphate hydrolases"/>
    <property type="match status" value="2"/>
</dbReference>
<protein>
    <recommendedName>
        <fullName evidence="4">AAA+ ATPase domain-containing protein</fullName>
    </recommendedName>
</protein>
<reference evidence="5 6" key="1">
    <citation type="submission" date="2019-11" db="EMBL/GenBank/DDBJ databases">
        <authorList>
            <person name="Jiao W.-B."/>
            <person name="Schneeberger K."/>
        </authorList>
    </citation>
    <scope>NUCLEOTIDE SEQUENCE [LARGE SCALE GENOMIC DNA]</scope>
    <source>
        <strain evidence="6">cv. An-1</strain>
    </source>
</reference>